<dbReference type="Gene3D" id="3.40.50.2000">
    <property type="entry name" value="Glycogen Phosphorylase B"/>
    <property type="match status" value="2"/>
</dbReference>
<dbReference type="Pfam" id="PF01075">
    <property type="entry name" value="Glyco_transf_9"/>
    <property type="match status" value="1"/>
</dbReference>
<dbReference type="EMBL" id="MGDI01000037">
    <property type="protein sequence ID" value="OGL51821.1"/>
    <property type="molecule type" value="Genomic_DNA"/>
</dbReference>
<comment type="caution">
    <text evidence="3">The sequence shown here is derived from an EMBL/GenBank/DDBJ whole genome shotgun (WGS) entry which is preliminary data.</text>
</comment>
<dbReference type="SUPFAM" id="SSF53756">
    <property type="entry name" value="UDP-Glycosyltransferase/glycogen phosphorylase"/>
    <property type="match status" value="1"/>
</dbReference>
<dbReference type="PANTHER" id="PTHR30160">
    <property type="entry name" value="TETRAACYLDISACCHARIDE 4'-KINASE-RELATED"/>
    <property type="match status" value="1"/>
</dbReference>
<dbReference type="STRING" id="1817883.A3G31_12620"/>
<evidence type="ECO:0008006" key="5">
    <source>
        <dbReference type="Google" id="ProtNLM"/>
    </source>
</evidence>
<dbReference type="GO" id="GO:0005829">
    <property type="term" value="C:cytosol"/>
    <property type="evidence" value="ECO:0007669"/>
    <property type="project" value="TreeGrafter"/>
</dbReference>
<organism evidence="3 4">
    <name type="scientific">Candidatus Schekmanbacteria bacterium RIFCSPLOWO2_12_FULL_38_15</name>
    <dbReference type="NCBI Taxonomy" id="1817883"/>
    <lineage>
        <taxon>Bacteria</taxon>
        <taxon>Candidatus Schekmaniibacteriota</taxon>
    </lineage>
</organism>
<protein>
    <recommendedName>
        <fullName evidence="5">Lipopolysaccharide heptosyltransferase II</fullName>
    </recommendedName>
</protein>
<evidence type="ECO:0000256" key="1">
    <source>
        <dbReference type="ARBA" id="ARBA00022676"/>
    </source>
</evidence>
<dbReference type="AlphaFoldDB" id="A0A1F7SDM3"/>
<dbReference type="Proteomes" id="UP000178082">
    <property type="component" value="Unassembled WGS sequence"/>
</dbReference>
<dbReference type="CDD" id="cd03789">
    <property type="entry name" value="GT9_LPS_heptosyltransferase"/>
    <property type="match status" value="1"/>
</dbReference>
<dbReference type="GO" id="GO:0008713">
    <property type="term" value="F:ADP-heptose-lipopolysaccharide heptosyltransferase activity"/>
    <property type="evidence" value="ECO:0007669"/>
    <property type="project" value="TreeGrafter"/>
</dbReference>
<proteinExistence type="predicted"/>
<name>A0A1F7SDM3_9BACT</name>
<evidence type="ECO:0000313" key="4">
    <source>
        <dbReference type="Proteomes" id="UP000178082"/>
    </source>
</evidence>
<dbReference type="InterPro" id="IPR051199">
    <property type="entry name" value="LPS_LOS_Heptosyltrfase"/>
</dbReference>
<accession>A0A1F7SDM3</accession>
<evidence type="ECO:0000256" key="2">
    <source>
        <dbReference type="ARBA" id="ARBA00022679"/>
    </source>
</evidence>
<evidence type="ECO:0000313" key="3">
    <source>
        <dbReference type="EMBL" id="OGL51821.1"/>
    </source>
</evidence>
<reference evidence="3 4" key="1">
    <citation type="journal article" date="2016" name="Nat. Commun.">
        <title>Thousands of microbial genomes shed light on interconnected biogeochemical processes in an aquifer system.</title>
        <authorList>
            <person name="Anantharaman K."/>
            <person name="Brown C.T."/>
            <person name="Hug L.A."/>
            <person name="Sharon I."/>
            <person name="Castelle C.J."/>
            <person name="Probst A.J."/>
            <person name="Thomas B.C."/>
            <person name="Singh A."/>
            <person name="Wilkins M.J."/>
            <person name="Karaoz U."/>
            <person name="Brodie E.L."/>
            <person name="Williams K.H."/>
            <person name="Hubbard S.S."/>
            <person name="Banfield J.F."/>
        </authorList>
    </citation>
    <scope>NUCLEOTIDE SEQUENCE [LARGE SCALE GENOMIC DNA]</scope>
</reference>
<dbReference type="InterPro" id="IPR002201">
    <property type="entry name" value="Glyco_trans_9"/>
</dbReference>
<dbReference type="GO" id="GO:0009244">
    <property type="term" value="P:lipopolysaccharide core region biosynthetic process"/>
    <property type="evidence" value="ECO:0007669"/>
    <property type="project" value="TreeGrafter"/>
</dbReference>
<sequence>MGDSELKNLKLNNENLRILLVRNDKIGDLVLATPAIRALRETYPKSYIAMLVNDYARDVVVGNPDIDEVIVEHKGELNEFLKLLKEVKGRRFDVAIILFPFFRTALLALLGRIPLRISTGFKFYQFFFNRLIYLRRSKGVKHEIDYNLDLVRLIGADTINKKPCIPVSGEDEEYVDRFLKGIGVKNGDILIGLNPGSGFSARKWREEYFGELAVIFKQRLGAKVLILWGPDERELAEKVLKLSNGTAELAFETKIKQLASLIKRCNLIVTNNTGPMHIAAAVGAPMVELFDPKWACSPVRWGHPENGNIILKPDIDCTKKCNSEECGHFDCMDRITVEMVFAASKNVLAGKGKLPKNLGF</sequence>
<dbReference type="PANTHER" id="PTHR30160:SF15">
    <property type="entry name" value="GLYCOSYLTRANSFERASE HI_0523-RELATED"/>
    <property type="match status" value="1"/>
</dbReference>
<gene>
    <name evidence="3" type="ORF">A3G31_12620</name>
</gene>
<keyword evidence="2" id="KW-0808">Transferase</keyword>
<keyword evidence="1" id="KW-0328">Glycosyltransferase</keyword>